<name>A0A7J9MG24_GOSSC</name>
<dbReference type="Proteomes" id="UP000593576">
    <property type="component" value="Unassembled WGS sequence"/>
</dbReference>
<evidence type="ECO:0000259" key="1">
    <source>
        <dbReference type="Pfam" id="PF13456"/>
    </source>
</evidence>
<dbReference type="OrthoDB" id="965269at2759"/>
<protein>
    <recommendedName>
        <fullName evidence="1">RNase H type-1 domain-containing protein</fullName>
    </recommendedName>
</protein>
<dbReference type="AlphaFoldDB" id="A0A7J9MG24"/>
<dbReference type="EMBL" id="JABFAF010000011">
    <property type="protein sequence ID" value="MBA0869746.1"/>
    <property type="molecule type" value="Genomic_DNA"/>
</dbReference>
<dbReference type="InterPro" id="IPR036397">
    <property type="entry name" value="RNaseH_sf"/>
</dbReference>
<gene>
    <name evidence="2" type="ORF">Goshw_002656</name>
</gene>
<comment type="caution">
    <text evidence="2">The sequence shown here is derived from an EMBL/GenBank/DDBJ whole genome shotgun (WGS) entry which is preliminary data.</text>
</comment>
<dbReference type="GO" id="GO:0003676">
    <property type="term" value="F:nucleic acid binding"/>
    <property type="evidence" value="ECO:0007669"/>
    <property type="project" value="InterPro"/>
</dbReference>
<dbReference type="InterPro" id="IPR002156">
    <property type="entry name" value="RNaseH_domain"/>
</dbReference>
<sequence>GWSEVIVEGDSLAIIKKCQTQNPDKSQIGAHVHDIQQLKDSFQSIVFNHTLRSTNGLAHILETETLKRSETVYMVGGVPVYTAQVVEAEWEREPD</sequence>
<dbReference type="GO" id="GO:0004523">
    <property type="term" value="F:RNA-DNA hybrid ribonuclease activity"/>
    <property type="evidence" value="ECO:0007669"/>
    <property type="project" value="InterPro"/>
</dbReference>
<reference evidence="2 3" key="1">
    <citation type="journal article" date="2019" name="Genome Biol. Evol.">
        <title>Insights into the evolution of the New World diploid cottons (Gossypium, subgenus Houzingenia) based on genome sequencing.</title>
        <authorList>
            <person name="Grover C.E."/>
            <person name="Arick M.A. 2nd"/>
            <person name="Thrash A."/>
            <person name="Conover J.L."/>
            <person name="Sanders W.S."/>
            <person name="Peterson D.G."/>
            <person name="Frelichowski J.E."/>
            <person name="Scheffler J.A."/>
            <person name="Scheffler B.E."/>
            <person name="Wendel J.F."/>
        </authorList>
    </citation>
    <scope>NUCLEOTIDE SEQUENCE [LARGE SCALE GENOMIC DNA]</scope>
    <source>
        <strain evidence="2">1</strain>
        <tissue evidence="2">Leaf</tissue>
    </source>
</reference>
<keyword evidence="3" id="KW-1185">Reference proteome</keyword>
<feature type="non-terminal residue" evidence="2">
    <location>
        <position position="1"/>
    </location>
</feature>
<dbReference type="CDD" id="cd06222">
    <property type="entry name" value="RNase_H_like"/>
    <property type="match status" value="1"/>
</dbReference>
<dbReference type="InterPro" id="IPR044730">
    <property type="entry name" value="RNase_H-like_dom_plant"/>
</dbReference>
<evidence type="ECO:0000313" key="3">
    <source>
        <dbReference type="Proteomes" id="UP000593576"/>
    </source>
</evidence>
<proteinExistence type="predicted"/>
<evidence type="ECO:0000313" key="2">
    <source>
        <dbReference type="EMBL" id="MBA0869746.1"/>
    </source>
</evidence>
<organism evidence="2 3">
    <name type="scientific">Gossypium schwendimanii</name>
    <name type="common">Cotton</name>
    <dbReference type="NCBI Taxonomy" id="34291"/>
    <lineage>
        <taxon>Eukaryota</taxon>
        <taxon>Viridiplantae</taxon>
        <taxon>Streptophyta</taxon>
        <taxon>Embryophyta</taxon>
        <taxon>Tracheophyta</taxon>
        <taxon>Spermatophyta</taxon>
        <taxon>Magnoliopsida</taxon>
        <taxon>eudicotyledons</taxon>
        <taxon>Gunneridae</taxon>
        <taxon>Pentapetalae</taxon>
        <taxon>rosids</taxon>
        <taxon>malvids</taxon>
        <taxon>Malvales</taxon>
        <taxon>Malvaceae</taxon>
        <taxon>Malvoideae</taxon>
        <taxon>Gossypium</taxon>
    </lineage>
</organism>
<dbReference type="Pfam" id="PF13456">
    <property type="entry name" value="RVT_3"/>
    <property type="match status" value="1"/>
</dbReference>
<feature type="domain" description="RNase H type-1" evidence="1">
    <location>
        <begin position="1"/>
        <end position="61"/>
    </location>
</feature>
<dbReference type="Gene3D" id="3.30.420.10">
    <property type="entry name" value="Ribonuclease H-like superfamily/Ribonuclease H"/>
    <property type="match status" value="1"/>
</dbReference>
<accession>A0A7J9MG24</accession>